<keyword evidence="4" id="KW-1185">Reference proteome</keyword>
<evidence type="ECO:0000313" key="3">
    <source>
        <dbReference type="EMBL" id="GAX20526.1"/>
    </source>
</evidence>
<dbReference type="PANTHER" id="PTHR23159:SF31">
    <property type="entry name" value="CENTROSOME-ASSOCIATED PROTEIN CEP250 ISOFORM X1"/>
    <property type="match status" value="1"/>
</dbReference>
<keyword evidence="1" id="KW-0175">Coiled coil</keyword>
<feature type="coiled-coil region" evidence="1">
    <location>
        <begin position="840"/>
        <end position="1012"/>
    </location>
</feature>
<feature type="compositionally biased region" description="Basic and acidic residues" evidence="2">
    <location>
        <begin position="1261"/>
        <end position="1275"/>
    </location>
</feature>
<organism evidence="3 4">
    <name type="scientific">Fistulifera solaris</name>
    <name type="common">Oleaginous diatom</name>
    <dbReference type="NCBI Taxonomy" id="1519565"/>
    <lineage>
        <taxon>Eukaryota</taxon>
        <taxon>Sar</taxon>
        <taxon>Stramenopiles</taxon>
        <taxon>Ochrophyta</taxon>
        <taxon>Bacillariophyta</taxon>
        <taxon>Bacillariophyceae</taxon>
        <taxon>Bacillariophycidae</taxon>
        <taxon>Naviculales</taxon>
        <taxon>Naviculaceae</taxon>
        <taxon>Fistulifera</taxon>
    </lineage>
</organism>
<feature type="coiled-coil region" evidence="1">
    <location>
        <begin position="591"/>
        <end position="812"/>
    </location>
</feature>
<feature type="region of interest" description="Disordered" evidence="2">
    <location>
        <begin position="155"/>
        <end position="278"/>
    </location>
</feature>
<proteinExistence type="predicted"/>
<feature type="compositionally biased region" description="Polar residues" evidence="2">
    <location>
        <begin position="1278"/>
        <end position="1300"/>
    </location>
</feature>
<feature type="compositionally biased region" description="Basic and acidic residues" evidence="2">
    <location>
        <begin position="1341"/>
        <end position="1355"/>
    </location>
</feature>
<dbReference type="Proteomes" id="UP000198406">
    <property type="component" value="Unassembled WGS sequence"/>
</dbReference>
<dbReference type="OrthoDB" id="49395at2759"/>
<feature type="compositionally biased region" description="Polar residues" evidence="2">
    <location>
        <begin position="1328"/>
        <end position="1340"/>
    </location>
</feature>
<feature type="compositionally biased region" description="Polar residues" evidence="2">
    <location>
        <begin position="1184"/>
        <end position="1198"/>
    </location>
</feature>
<dbReference type="EMBL" id="BDSP01000149">
    <property type="protein sequence ID" value="GAX20526.1"/>
    <property type="molecule type" value="Genomic_DNA"/>
</dbReference>
<accession>A0A1Z5K2Y3</accession>
<feature type="region of interest" description="Disordered" evidence="2">
    <location>
        <begin position="1146"/>
        <end position="1211"/>
    </location>
</feature>
<gene>
    <name evidence="3" type="ORF">FisN_24Hh221</name>
</gene>
<dbReference type="InParanoid" id="A0A1Z5K2Y3"/>
<dbReference type="PANTHER" id="PTHR23159">
    <property type="entry name" value="CENTROSOMAL PROTEIN 2"/>
    <property type="match status" value="1"/>
</dbReference>
<sequence length="1355" mass="156185">MNTEQIKELASLLDWLNTFDLFSFDNVNSTEILKNLDMVVERLSSPEVTRAISKIAEEVCDSQVDLQDMAGKSPGTDRIWTSLLMLTSTKARPLPKDLHRDDSDSRMTPARLKLYVLSNLLDCAVQSPNMQRRRQYIEKIMGLNKSVQKTLMSLIERRGKSTPKKRSPSRGIGSSSMTPPKSALRQRRSLLETPRSEAERSPQPPQSTNSGRSYPIEQSDSNTSMATPIQSNLSPERSNSRKTNDSIRSSGYTPDASRRVMSPYTENTMPSPGTFESPGRMQMVFRELHSRIVKYESYMVTYKQREQKLQGKLEMIEGRHRNEMMKLEKQSLDREEELIAKYKEHVEALNNQLHDIRDKASRGEQAIKELQKAKEEIEVLNQNQGALPELSEKLRKYKERMNELQDIKDALRREQEAHGNAVDEIVRLESELQTLAPLKRQLEDYKVRAIEAEVKLVETQDALEKLEKKANDQSSVNESLWKGAMLQKEQMDELRRRLQEDEKAQSEPTSGVGEGINELNPEVMEELYRLRNENKKLREFAEKRSNDSVQKMADTLDDTKRLGDKYKKEYLSTKDKLEKALQTLYQSEERERKLVAELNNVSRELADLQHAKSEVDEHCRTLEQKLSATAQSLSDSEQRNADLHRDVDQWTEKHNTVEAKASEHSARINELGSEIAQVTSELARSSKTVSELQELLAISEEKLSGLHRTNVDLESQLEDVGQKLQQSEKDHQVAQTQASSLRSEIENLLEENANQKKSIDELRKARQEVTDEAHRALEATREVLEAKAKKDIDDLQKTMNRLLEEERKAHCKTKEDSESKLLATESKWKMEYNDLQERSTSSLNQYRENSQERIESLQREYEEQIERMKEGAKEDKEKLVRKGKAMIAEAKNQAKQELDALFEKNQQLDAYLKKLKMEKESEHEMLEGKIASLKNHLEFSTAQVNELTIEVDTCQEKMRSLERENFDLQEDNDRCRRQLRGTGGGGQFQSQLEKLQKEYSLLLEENRELKKASRYSHAIGVIPESVMSEYDEDEQHNYGRSGGMTNEKLKEIKFEYDAHISNLVDEKRELLMKNYSASIDVEKAERRAAEKDELIAQLNEEITSLKLQIQRQELTNDDTVLRDALQHDLREENELDIFDNQYRGQEMLDGLPPRTPPKNALKPREDNSPRHRKTGIPTVKPSKPDTSFLLSRTSNPASPGNFFESDPRQRSPSLMKAMKEKQEYELELRQRLQSLTKTSKSPPRVTFKEPLPSENVLAPTQKHEQQSNRPDEAVKESFVTNSVHQDNASMSQNNEPSTSFGIGADYQPLRKRTAYKDAGESEAKDTSNARMSLMDYTQVNNERRNDDERPECKQS</sequence>
<feature type="region of interest" description="Disordered" evidence="2">
    <location>
        <begin position="491"/>
        <end position="516"/>
    </location>
</feature>
<evidence type="ECO:0000313" key="4">
    <source>
        <dbReference type="Proteomes" id="UP000198406"/>
    </source>
</evidence>
<feature type="compositionally biased region" description="Polar residues" evidence="2">
    <location>
        <begin position="206"/>
        <end position="237"/>
    </location>
</feature>
<evidence type="ECO:0000256" key="2">
    <source>
        <dbReference type="SAM" id="MobiDB-lite"/>
    </source>
</evidence>
<feature type="compositionally biased region" description="Basic and acidic residues" evidence="2">
    <location>
        <begin position="491"/>
        <end position="505"/>
    </location>
</feature>
<evidence type="ECO:0000256" key="1">
    <source>
        <dbReference type="SAM" id="Coils"/>
    </source>
</evidence>
<dbReference type="SUPFAM" id="SSF90257">
    <property type="entry name" value="Myosin rod fragments"/>
    <property type="match status" value="1"/>
</dbReference>
<reference evidence="3 4" key="1">
    <citation type="journal article" date="2015" name="Plant Cell">
        <title>Oil accumulation by the oleaginous diatom Fistulifera solaris as revealed by the genome and transcriptome.</title>
        <authorList>
            <person name="Tanaka T."/>
            <person name="Maeda Y."/>
            <person name="Veluchamy A."/>
            <person name="Tanaka M."/>
            <person name="Abida H."/>
            <person name="Marechal E."/>
            <person name="Bowler C."/>
            <person name="Muto M."/>
            <person name="Sunaga Y."/>
            <person name="Tanaka M."/>
            <person name="Yoshino T."/>
            <person name="Taniguchi T."/>
            <person name="Fukuda Y."/>
            <person name="Nemoto M."/>
            <person name="Matsumoto M."/>
            <person name="Wong P.S."/>
            <person name="Aburatani S."/>
            <person name="Fujibuchi W."/>
        </authorList>
    </citation>
    <scope>NUCLEOTIDE SEQUENCE [LARGE SCALE GENOMIC DNA]</scope>
    <source>
        <strain evidence="3 4">JPCC DA0580</strain>
    </source>
</reference>
<dbReference type="SUPFAM" id="SSF116907">
    <property type="entry name" value="Hook domain"/>
    <property type="match status" value="1"/>
</dbReference>
<feature type="coiled-coil region" evidence="1">
    <location>
        <begin position="1072"/>
        <end position="1115"/>
    </location>
</feature>
<name>A0A1Z5K2Y3_FISSO</name>
<feature type="compositionally biased region" description="Basic and acidic residues" evidence="2">
    <location>
        <begin position="1314"/>
        <end position="1327"/>
    </location>
</feature>
<protein>
    <submittedName>
        <fullName evidence="3">Uncharacterized protein</fullName>
    </submittedName>
</protein>
<feature type="region of interest" description="Disordered" evidence="2">
    <location>
        <begin position="1234"/>
        <end position="1355"/>
    </location>
</feature>
<comment type="caution">
    <text evidence="3">The sequence shown here is derived from an EMBL/GenBank/DDBJ whole genome shotgun (WGS) entry which is preliminary data.</text>
</comment>